<dbReference type="SMART" id="SM00249">
    <property type="entry name" value="PHD"/>
    <property type="match status" value="1"/>
</dbReference>
<feature type="domain" description="Zinc finger PHD-type" evidence="8">
    <location>
        <begin position="4"/>
        <end position="52"/>
    </location>
</feature>
<keyword evidence="3" id="KW-0479">Metal-binding</keyword>
<keyword evidence="7" id="KW-0539">Nucleus</keyword>
<keyword evidence="4" id="KW-0863">Zinc-finger</keyword>
<dbReference type="Gene3D" id="3.30.40.10">
    <property type="entry name" value="Zinc/RING finger domain, C3HC4 (zinc finger)"/>
    <property type="match status" value="1"/>
</dbReference>
<evidence type="ECO:0000313" key="9">
    <source>
        <dbReference type="EMBL" id="CAC5393731.1"/>
    </source>
</evidence>
<dbReference type="SUPFAM" id="SSF57903">
    <property type="entry name" value="FYVE/PHD zinc finger"/>
    <property type="match status" value="1"/>
</dbReference>
<gene>
    <name evidence="9" type="ORF">MCOR_28562</name>
</gene>
<keyword evidence="10" id="KW-1185">Reference proteome</keyword>
<comment type="similarity">
    <text evidence="2">Belongs to the ING family.</text>
</comment>
<dbReference type="OrthoDB" id="5411773at2759"/>
<keyword evidence="6" id="KW-0156">Chromatin regulator</keyword>
<protein>
    <submittedName>
        <fullName evidence="9">ING3</fullName>
    </submittedName>
</protein>
<evidence type="ECO:0000256" key="3">
    <source>
        <dbReference type="ARBA" id="ARBA00022723"/>
    </source>
</evidence>
<dbReference type="GO" id="GO:0008270">
    <property type="term" value="F:zinc ion binding"/>
    <property type="evidence" value="ECO:0007669"/>
    <property type="project" value="UniProtKB-KW"/>
</dbReference>
<dbReference type="EMBL" id="CACVKT020005207">
    <property type="protein sequence ID" value="CAC5393731.1"/>
    <property type="molecule type" value="Genomic_DNA"/>
</dbReference>
<evidence type="ECO:0000256" key="6">
    <source>
        <dbReference type="ARBA" id="ARBA00022853"/>
    </source>
</evidence>
<evidence type="ECO:0000256" key="1">
    <source>
        <dbReference type="ARBA" id="ARBA00004123"/>
    </source>
</evidence>
<name>A0A6J8CDN8_MYTCO</name>
<evidence type="ECO:0000259" key="8">
    <source>
        <dbReference type="SMART" id="SM00249"/>
    </source>
</evidence>
<keyword evidence="5" id="KW-0862">Zinc</keyword>
<dbReference type="AlphaFoldDB" id="A0A6J8CDN8"/>
<evidence type="ECO:0000256" key="4">
    <source>
        <dbReference type="ARBA" id="ARBA00022771"/>
    </source>
</evidence>
<dbReference type="GO" id="GO:0006355">
    <property type="term" value="P:regulation of DNA-templated transcription"/>
    <property type="evidence" value="ECO:0007669"/>
    <property type="project" value="TreeGrafter"/>
</dbReference>
<dbReference type="InterPro" id="IPR028651">
    <property type="entry name" value="ING_fam"/>
</dbReference>
<dbReference type="Proteomes" id="UP000507470">
    <property type="component" value="Unassembled WGS sequence"/>
</dbReference>
<organism evidence="9 10">
    <name type="scientific">Mytilus coruscus</name>
    <name type="common">Sea mussel</name>
    <dbReference type="NCBI Taxonomy" id="42192"/>
    <lineage>
        <taxon>Eukaryota</taxon>
        <taxon>Metazoa</taxon>
        <taxon>Spiralia</taxon>
        <taxon>Lophotrochozoa</taxon>
        <taxon>Mollusca</taxon>
        <taxon>Bivalvia</taxon>
        <taxon>Autobranchia</taxon>
        <taxon>Pteriomorphia</taxon>
        <taxon>Mytilida</taxon>
        <taxon>Mytiloidea</taxon>
        <taxon>Mytilidae</taxon>
        <taxon>Mytilinae</taxon>
        <taxon>Mytilus</taxon>
    </lineage>
</organism>
<dbReference type="PANTHER" id="PTHR10333">
    <property type="entry name" value="INHIBITOR OF GROWTH PROTEIN"/>
    <property type="match status" value="1"/>
</dbReference>
<proteinExistence type="inferred from homology"/>
<evidence type="ECO:0000256" key="5">
    <source>
        <dbReference type="ARBA" id="ARBA00022833"/>
    </source>
</evidence>
<dbReference type="InterPro" id="IPR001965">
    <property type="entry name" value="Znf_PHD"/>
</dbReference>
<reference evidence="9 10" key="1">
    <citation type="submission" date="2020-06" db="EMBL/GenBank/DDBJ databases">
        <authorList>
            <person name="Li R."/>
            <person name="Bekaert M."/>
        </authorList>
    </citation>
    <scope>NUCLEOTIDE SEQUENCE [LARGE SCALE GENOMIC DNA]</scope>
    <source>
        <strain evidence="10">wild</strain>
    </source>
</reference>
<evidence type="ECO:0000313" key="10">
    <source>
        <dbReference type="Proteomes" id="UP000507470"/>
    </source>
</evidence>
<dbReference type="InterPro" id="IPR011011">
    <property type="entry name" value="Znf_FYVE_PHD"/>
</dbReference>
<comment type="subcellular location">
    <subcellularLocation>
        <location evidence="1">Nucleus</location>
    </subcellularLocation>
</comment>
<evidence type="ECO:0000256" key="2">
    <source>
        <dbReference type="ARBA" id="ARBA00010210"/>
    </source>
</evidence>
<dbReference type="GO" id="GO:0005634">
    <property type="term" value="C:nucleus"/>
    <property type="evidence" value="ECO:0007669"/>
    <property type="project" value="UniProtKB-SubCell"/>
</dbReference>
<dbReference type="GO" id="GO:0006325">
    <property type="term" value="P:chromatin organization"/>
    <property type="evidence" value="ECO:0007669"/>
    <property type="project" value="UniProtKB-KW"/>
</dbReference>
<accession>A0A6J8CDN8</accession>
<dbReference type="InterPro" id="IPR013083">
    <property type="entry name" value="Znf_RING/FYVE/PHD"/>
</dbReference>
<sequence length="154" mass="17970">MYRFCTCKKDRGLDIGMIGCDNQSCSNGTWFHVDCVNIDKIPDGKWFCSQTCEKSSKEAEDHKLNYNTRLLLRGLNDKIRRTAVRNGDGPAMIRFWKLFHINHHPKYFILAHRLIAGMCIVNLIKKDALNCNVKLNTVRYKSEKQFKTYHSLLQ</sequence>
<dbReference type="PANTHER" id="PTHR10333:SF42">
    <property type="entry name" value="INHIBITOR OF GROWTH PROTEIN 5"/>
    <property type="match status" value="1"/>
</dbReference>
<evidence type="ECO:0000256" key="7">
    <source>
        <dbReference type="ARBA" id="ARBA00023242"/>
    </source>
</evidence>